<reference evidence="3 4" key="1">
    <citation type="submission" date="2017-06" db="EMBL/GenBank/DDBJ databases">
        <title>Cmopartive genomic analysis of Ambrosia Fusariam Clade fungi.</title>
        <authorList>
            <person name="Stajich J.E."/>
            <person name="Carrillo J."/>
            <person name="Kijimoto T."/>
            <person name="Eskalen A."/>
            <person name="O'Donnell K."/>
            <person name="Kasson M."/>
        </authorList>
    </citation>
    <scope>NUCLEOTIDE SEQUENCE [LARGE SCALE GENOMIC DNA]</scope>
    <source>
        <strain evidence="3 4">NRRL 20438</strain>
    </source>
</reference>
<dbReference type="AlphaFoldDB" id="A0A428SU06"/>
<keyword evidence="4" id="KW-1185">Reference proteome</keyword>
<dbReference type="InterPro" id="IPR038921">
    <property type="entry name" value="YOR389W-like"/>
</dbReference>
<sequence>MSLGNLLAAILAASILPSTQAEPSTGQSFGPSTEVAAQRGPAVFNAVYDSLHKWGCTVHPNGMSIYLATVPEGVLLHHGNDRNLTPTRPDWLAYEIEHAEMFARTHRPGPPRGPGKHMGDDRGDDSTEPREELRRRDEGRAALLGTGETPLEEKHGWLHTYRTTRPLRFLYVDGMSGDKGNSGVLDTQQYILRGDKDSKQDSRAEQLFGDKPRGPPGEYDLVLDLCDLCADWKLQGVIRTEGAGFEIIKCDFSDGLQEVQAMQRADTQGDQPPYRGPKGPGGPGGPEGPGGPRHHLPRPGDRYRDIGSRRTVLDYSSMVSAFFFPVNLTNPDSSHPDLPRLSSTTKADRTAIREYLSQVVEARYDQPLASFTWKDIADLVVRRYAKELSSMTDTNSTETLASRIHFLLEVFIDYSVADEELRITEAKDRCSTFYIQTMLLETEVDRLIYSGFRAVNAEICATLFNIRTFLGSNLDDDATLKDVKENLRSLMDYLSWRDYVTTDSKMARRLL</sequence>
<gene>
    <name evidence="3" type="ORF">CDV31_014814</name>
</gene>
<feature type="compositionally biased region" description="Basic and acidic residues" evidence="1">
    <location>
        <begin position="117"/>
        <end position="140"/>
    </location>
</feature>
<accession>A0A428SU06</accession>
<protein>
    <submittedName>
        <fullName evidence="3">Uncharacterized protein</fullName>
    </submittedName>
</protein>
<dbReference type="Proteomes" id="UP000288429">
    <property type="component" value="Unassembled WGS sequence"/>
</dbReference>
<evidence type="ECO:0000313" key="3">
    <source>
        <dbReference type="EMBL" id="RSL93254.1"/>
    </source>
</evidence>
<comment type="caution">
    <text evidence="3">The sequence shown here is derived from an EMBL/GenBank/DDBJ whole genome shotgun (WGS) entry which is preliminary data.</text>
</comment>
<feature type="signal peptide" evidence="2">
    <location>
        <begin position="1"/>
        <end position="21"/>
    </location>
</feature>
<keyword evidence="2" id="KW-0732">Signal</keyword>
<name>A0A428SU06_9HYPO</name>
<feature type="region of interest" description="Disordered" evidence="1">
    <location>
        <begin position="263"/>
        <end position="304"/>
    </location>
</feature>
<dbReference type="EMBL" id="NIZV01000353">
    <property type="protein sequence ID" value="RSL93254.1"/>
    <property type="molecule type" value="Genomic_DNA"/>
</dbReference>
<feature type="chain" id="PRO_5019410255" evidence="2">
    <location>
        <begin position="22"/>
        <end position="511"/>
    </location>
</feature>
<evidence type="ECO:0000256" key="2">
    <source>
        <dbReference type="SAM" id="SignalP"/>
    </source>
</evidence>
<feature type="region of interest" description="Disordered" evidence="1">
    <location>
        <begin position="195"/>
        <end position="216"/>
    </location>
</feature>
<proteinExistence type="predicted"/>
<evidence type="ECO:0000256" key="1">
    <source>
        <dbReference type="SAM" id="MobiDB-lite"/>
    </source>
</evidence>
<dbReference type="PANTHER" id="PTHR35204:SF1">
    <property type="entry name" value="ENTEROTOXIN"/>
    <property type="match status" value="1"/>
</dbReference>
<feature type="region of interest" description="Disordered" evidence="1">
    <location>
        <begin position="104"/>
        <end position="143"/>
    </location>
</feature>
<feature type="compositionally biased region" description="Gly residues" evidence="1">
    <location>
        <begin position="278"/>
        <end position="291"/>
    </location>
</feature>
<evidence type="ECO:0000313" key="4">
    <source>
        <dbReference type="Proteomes" id="UP000288429"/>
    </source>
</evidence>
<organism evidence="3 4">
    <name type="scientific">Fusarium ambrosium</name>
    <dbReference type="NCBI Taxonomy" id="131363"/>
    <lineage>
        <taxon>Eukaryota</taxon>
        <taxon>Fungi</taxon>
        <taxon>Dikarya</taxon>
        <taxon>Ascomycota</taxon>
        <taxon>Pezizomycotina</taxon>
        <taxon>Sordariomycetes</taxon>
        <taxon>Hypocreomycetidae</taxon>
        <taxon>Hypocreales</taxon>
        <taxon>Nectriaceae</taxon>
        <taxon>Fusarium</taxon>
        <taxon>Fusarium solani species complex</taxon>
    </lineage>
</organism>
<dbReference type="PANTHER" id="PTHR35204">
    <property type="entry name" value="YALI0A21131P"/>
    <property type="match status" value="1"/>
</dbReference>
<feature type="compositionally biased region" description="Basic and acidic residues" evidence="1">
    <location>
        <begin position="195"/>
        <end position="213"/>
    </location>
</feature>